<keyword evidence="3" id="KW-1133">Transmembrane helix</keyword>
<keyword evidence="3" id="KW-0472">Membrane</keyword>
<organism evidence="5 6">
    <name type="scientific">Acipenser ruthenus</name>
    <name type="common">Sterlet sturgeon</name>
    <dbReference type="NCBI Taxonomy" id="7906"/>
    <lineage>
        <taxon>Eukaryota</taxon>
        <taxon>Metazoa</taxon>
        <taxon>Chordata</taxon>
        <taxon>Craniata</taxon>
        <taxon>Vertebrata</taxon>
        <taxon>Euteleostomi</taxon>
        <taxon>Actinopterygii</taxon>
        <taxon>Chondrostei</taxon>
        <taxon>Acipenseriformes</taxon>
        <taxon>Acipenseridae</taxon>
        <taxon>Acipenser</taxon>
    </lineage>
</organism>
<comment type="subcellular location">
    <subcellularLocation>
        <location evidence="2">Endomembrane system</location>
        <topology evidence="2">Single-pass type IV membrane protein</topology>
    </subcellularLocation>
</comment>
<dbReference type="Pfam" id="PF00957">
    <property type="entry name" value="Synaptobrevin"/>
    <property type="match status" value="1"/>
</dbReference>
<proteinExistence type="inferred from homology"/>
<evidence type="ECO:0000256" key="1">
    <source>
        <dbReference type="ARBA" id="ARBA00008025"/>
    </source>
</evidence>
<evidence type="ECO:0000256" key="3">
    <source>
        <dbReference type="SAM" id="Phobius"/>
    </source>
</evidence>
<evidence type="ECO:0000313" key="6">
    <source>
        <dbReference type="Proteomes" id="UP000289886"/>
    </source>
</evidence>
<accession>A0A662YVB5</accession>
<name>A0A662YVB5_ACIRT</name>
<evidence type="ECO:0000259" key="4">
    <source>
        <dbReference type="Pfam" id="PF00957"/>
    </source>
</evidence>
<dbReference type="GO" id="GO:0012505">
    <property type="term" value="C:endomembrane system"/>
    <property type="evidence" value="ECO:0007669"/>
    <property type="project" value="UniProtKB-SubCell"/>
</dbReference>
<dbReference type="InterPro" id="IPR001388">
    <property type="entry name" value="Synaptobrevin-like"/>
</dbReference>
<gene>
    <name evidence="5" type="ORF">EOD39_9485</name>
</gene>
<feature type="domain" description="V-SNARE coiled-coil homology" evidence="4">
    <location>
        <begin position="31"/>
        <end position="91"/>
    </location>
</feature>
<dbReference type="Proteomes" id="UP000289886">
    <property type="component" value="Unassembled WGS sequence"/>
</dbReference>
<comment type="caution">
    <text evidence="5">The sequence shown here is derived from an EMBL/GenBank/DDBJ whole genome shotgun (WGS) entry which is preliminary data.</text>
</comment>
<keyword evidence="6" id="KW-1185">Reference proteome</keyword>
<sequence length="99" mass="11258">MTGVVKPKSLNVLYLSQSQDETNLQLCTELTDNIGLMMEKLEEMKLRSDILQEQCKVFVKLKPNVSQHAHWKNIKTKVLIGVVVIVLVIIAVIIWLSVK</sequence>
<dbReference type="GO" id="GO:0016020">
    <property type="term" value="C:membrane"/>
    <property type="evidence" value="ECO:0007669"/>
    <property type="project" value="InterPro"/>
</dbReference>
<dbReference type="PRINTS" id="PR00219">
    <property type="entry name" value="SYNAPTOBREVN"/>
</dbReference>
<evidence type="ECO:0000313" key="5">
    <source>
        <dbReference type="EMBL" id="RXN00450.1"/>
    </source>
</evidence>
<dbReference type="GO" id="GO:0016192">
    <property type="term" value="P:vesicle-mediated transport"/>
    <property type="evidence" value="ECO:0007669"/>
    <property type="project" value="InterPro"/>
</dbReference>
<dbReference type="Gene3D" id="1.20.5.110">
    <property type="match status" value="1"/>
</dbReference>
<feature type="transmembrane region" description="Helical" evidence="3">
    <location>
        <begin position="78"/>
        <end position="98"/>
    </location>
</feature>
<dbReference type="InterPro" id="IPR042855">
    <property type="entry name" value="V_SNARE_CC"/>
</dbReference>
<protein>
    <recommendedName>
        <fullName evidence="4">V-SNARE coiled-coil homology domain-containing protein</fullName>
    </recommendedName>
</protein>
<comment type="similarity">
    <text evidence="1">Belongs to the synaptobrevin family.</text>
</comment>
<dbReference type="AlphaFoldDB" id="A0A662YVB5"/>
<evidence type="ECO:0000256" key="2">
    <source>
        <dbReference type="ARBA" id="ARBA00046280"/>
    </source>
</evidence>
<keyword evidence="3" id="KW-0812">Transmembrane</keyword>
<dbReference type="EMBL" id="SCEB01000180">
    <property type="protein sequence ID" value="RXN00450.1"/>
    <property type="molecule type" value="Genomic_DNA"/>
</dbReference>
<reference evidence="5 6" key="1">
    <citation type="submission" date="2019-01" db="EMBL/GenBank/DDBJ databases">
        <title>Draft Genome and Complete Hox-Cluster Characterization of the Sterlet Sturgeon (Acipenser ruthenus).</title>
        <authorList>
            <person name="Wei Q."/>
        </authorList>
    </citation>
    <scope>NUCLEOTIDE SEQUENCE [LARGE SCALE GENOMIC DNA]</scope>
    <source>
        <strain evidence="5">WHYD16114868_AA</strain>
        <tissue evidence="5">Blood</tissue>
    </source>
</reference>